<evidence type="ECO:0000256" key="4">
    <source>
        <dbReference type="ARBA" id="ARBA00022475"/>
    </source>
</evidence>
<evidence type="ECO:0000256" key="5">
    <source>
        <dbReference type="ARBA" id="ARBA00022692"/>
    </source>
</evidence>
<keyword evidence="4" id="KW-1003">Cell membrane</keyword>
<feature type="transmembrane region" description="Helical" evidence="8">
    <location>
        <begin position="390"/>
        <end position="411"/>
    </location>
</feature>
<reference evidence="11 12" key="1">
    <citation type="journal article" date="2014" name="Int. J. Syst. Evol. Microbiol.">
        <title>Complete genome sequence of Corynebacterium casei LMG S-19264T (=DSM 44701T), isolated from a smear-ripened cheese.</title>
        <authorList>
            <consortium name="US DOE Joint Genome Institute (JGI-PGF)"/>
            <person name="Walter F."/>
            <person name="Albersmeier A."/>
            <person name="Kalinowski J."/>
            <person name="Ruckert C."/>
        </authorList>
    </citation>
    <scope>NUCLEOTIDE SEQUENCE [LARGE SCALE GENOMIC DNA]</scope>
    <source>
        <strain evidence="11 12">CGMCC 1.9161</strain>
    </source>
</reference>
<evidence type="ECO:0000256" key="3">
    <source>
        <dbReference type="ARBA" id="ARBA00022448"/>
    </source>
</evidence>
<dbReference type="EMBL" id="BMMF01000007">
    <property type="protein sequence ID" value="GGK37112.1"/>
    <property type="molecule type" value="Genomic_DNA"/>
</dbReference>
<feature type="region of interest" description="Disordered" evidence="9">
    <location>
        <begin position="1"/>
        <end position="21"/>
    </location>
</feature>
<dbReference type="Gene3D" id="1.20.1720.10">
    <property type="entry name" value="Multidrug resistance protein D"/>
    <property type="match status" value="1"/>
</dbReference>
<protein>
    <recommendedName>
        <fullName evidence="8">Bcr/CflA family efflux transporter</fullName>
    </recommendedName>
</protein>
<keyword evidence="5 8" id="KW-0812">Transmembrane</keyword>
<gene>
    <name evidence="11" type="ORF">GCM10011322_25150</name>
</gene>
<keyword evidence="7 8" id="KW-0472">Membrane</keyword>
<evidence type="ECO:0000313" key="11">
    <source>
        <dbReference type="EMBL" id="GGK37112.1"/>
    </source>
</evidence>
<proteinExistence type="inferred from homology"/>
<dbReference type="AlphaFoldDB" id="A0A917Q9T1"/>
<dbReference type="InterPro" id="IPR020846">
    <property type="entry name" value="MFS_dom"/>
</dbReference>
<dbReference type="PANTHER" id="PTHR23502:SF132">
    <property type="entry name" value="POLYAMINE TRANSPORTER 2-RELATED"/>
    <property type="match status" value="1"/>
</dbReference>
<dbReference type="PROSITE" id="PS50850">
    <property type="entry name" value="MFS"/>
    <property type="match status" value="1"/>
</dbReference>
<dbReference type="InterPro" id="IPR011701">
    <property type="entry name" value="MFS"/>
</dbReference>
<dbReference type="Pfam" id="PF07690">
    <property type="entry name" value="MFS_1"/>
    <property type="match status" value="1"/>
</dbReference>
<feature type="transmembrane region" description="Helical" evidence="8">
    <location>
        <begin position="188"/>
        <end position="207"/>
    </location>
</feature>
<name>A0A917Q9T1_9HYPH</name>
<dbReference type="GO" id="GO:0042910">
    <property type="term" value="F:xenobiotic transmembrane transporter activity"/>
    <property type="evidence" value="ECO:0007669"/>
    <property type="project" value="InterPro"/>
</dbReference>
<feature type="transmembrane region" description="Helical" evidence="8">
    <location>
        <begin position="238"/>
        <end position="256"/>
    </location>
</feature>
<feature type="transmembrane region" description="Helical" evidence="8">
    <location>
        <begin position="99"/>
        <end position="118"/>
    </location>
</feature>
<organism evidence="11 12">
    <name type="scientific">Salinarimonas ramus</name>
    <dbReference type="NCBI Taxonomy" id="690164"/>
    <lineage>
        <taxon>Bacteria</taxon>
        <taxon>Pseudomonadati</taxon>
        <taxon>Pseudomonadota</taxon>
        <taxon>Alphaproteobacteria</taxon>
        <taxon>Hyphomicrobiales</taxon>
        <taxon>Salinarimonadaceae</taxon>
        <taxon>Salinarimonas</taxon>
    </lineage>
</organism>
<evidence type="ECO:0000256" key="2">
    <source>
        <dbReference type="ARBA" id="ARBA00006236"/>
    </source>
</evidence>
<feature type="transmembrane region" description="Helical" evidence="8">
    <location>
        <begin position="71"/>
        <end position="87"/>
    </location>
</feature>
<keyword evidence="8" id="KW-0997">Cell inner membrane</keyword>
<evidence type="ECO:0000259" key="10">
    <source>
        <dbReference type="PROSITE" id="PS50850"/>
    </source>
</evidence>
<feature type="transmembrane region" description="Helical" evidence="8">
    <location>
        <begin position="302"/>
        <end position="322"/>
    </location>
</feature>
<dbReference type="NCBIfam" id="TIGR00710">
    <property type="entry name" value="efflux_Bcr_CflA"/>
    <property type="match status" value="1"/>
</dbReference>
<evidence type="ECO:0000256" key="6">
    <source>
        <dbReference type="ARBA" id="ARBA00022989"/>
    </source>
</evidence>
<dbReference type="InterPro" id="IPR004812">
    <property type="entry name" value="Efflux_drug-R_Bcr/CmlA"/>
</dbReference>
<dbReference type="InterPro" id="IPR036259">
    <property type="entry name" value="MFS_trans_sf"/>
</dbReference>
<dbReference type="GO" id="GO:1990961">
    <property type="term" value="P:xenobiotic detoxification by transmembrane export across the plasma membrane"/>
    <property type="evidence" value="ECO:0007669"/>
    <property type="project" value="InterPro"/>
</dbReference>
<feature type="transmembrane region" description="Helical" evidence="8">
    <location>
        <begin position="32"/>
        <end position="51"/>
    </location>
</feature>
<dbReference type="PANTHER" id="PTHR23502">
    <property type="entry name" value="MAJOR FACILITATOR SUPERFAMILY"/>
    <property type="match status" value="1"/>
</dbReference>
<feature type="domain" description="Major facilitator superfamily (MFS) profile" evidence="10">
    <location>
        <begin position="32"/>
        <end position="422"/>
    </location>
</feature>
<feature type="transmembrane region" description="Helical" evidence="8">
    <location>
        <begin position="124"/>
        <end position="145"/>
    </location>
</feature>
<evidence type="ECO:0000256" key="1">
    <source>
        <dbReference type="ARBA" id="ARBA00004651"/>
    </source>
</evidence>
<evidence type="ECO:0000256" key="8">
    <source>
        <dbReference type="RuleBase" id="RU365088"/>
    </source>
</evidence>
<dbReference type="CDD" id="cd17320">
    <property type="entry name" value="MFS_MdfA_MDR_like"/>
    <property type="match status" value="1"/>
</dbReference>
<keyword evidence="3 8" id="KW-0813">Transport</keyword>
<evidence type="ECO:0000256" key="7">
    <source>
        <dbReference type="ARBA" id="ARBA00023136"/>
    </source>
</evidence>
<keyword evidence="12" id="KW-1185">Reference proteome</keyword>
<comment type="caution">
    <text evidence="11">The sequence shown here is derived from an EMBL/GenBank/DDBJ whole genome shotgun (WGS) entry which is preliminary data.</text>
</comment>
<feature type="transmembrane region" description="Helical" evidence="8">
    <location>
        <begin position="328"/>
        <end position="349"/>
    </location>
</feature>
<feature type="transmembrane region" description="Helical" evidence="8">
    <location>
        <begin position="361"/>
        <end position="384"/>
    </location>
</feature>
<evidence type="ECO:0000256" key="9">
    <source>
        <dbReference type="SAM" id="MobiDB-lite"/>
    </source>
</evidence>
<dbReference type="GO" id="GO:0005886">
    <property type="term" value="C:plasma membrane"/>
    <property type="evidence" value="ECO:0007669"/>
    <property type="project" value="UniProtKB-SubCell"/>
</dbReference>
<dbReference type="RefSeq" id="WP_244645359.1">
    <property type="nucleotide sequence ID" value="NZ_BMMF01000007.1"/>
</dbReference>
<comment type="subcellular location">
    <subcellularLocation>
        <location evidence="8">Cell inner membrane</location>
        <topology evidence="8">Multi-pass membrane protein</topology>
    </subcellularLocation>
    <subcellularLocation>
        <location evidence="1">Cell membrane</location>
        <topology evidence="1">Multi-pass membrane protein</topology>
    </subcellularLocation>
</comment>
<dbReference type="SUPFAM" id="SSF103473">
    <property type="entry name" value="MFS general substrate transporter"/>
    <property type="match status" value="1"/>
</dbReference>
<accession>A0A917Q9T1</accession>
<sequence length="422" mass="44097">MNDTAPAGLSAAAPAPAEDDSRRHAPMTFREFVAMIAALMALNALAIDIMLPALQDIGAALGVADENDRQAILPAYLIGFGAGQLLIGSVSDRFGRRPVLLVGLVFYVAAAILCAFAPSFTALLIGRFVQGLASAAPRVVTTSIVRDCYGGRRMASVLSLAMTIFMVVPVIAPSIGQGIVLFAPWQGIFWLLALYGLGMLAWTWARLPETLEPERRRAIGPRALAVAFREVFTTRQTFGYAVAAGAMFGALFSFLVTGEQIFAQLYGLGPLFPVAFAGMAGAMAVSSLINSRLVGRLGTRRLSHTAMTGFVLVAAALLALALLDVLTIVPLVALMSCALFLVGMIFANLNALAMEPMGHIAGTASSVFGSVTTLMAATIGAVLGQAFDGTVVPLFTGWTILGVAALGVIAITERGRLYGRGA</sequence>
<comment type="similarity">
    <text evidence="2 8">Belongs to the major facilitator superfamily. Bcr/CmlA family.</text>
</comment>
<feature type="compositionally biased region" description="Low complexity" evidence="9">
    <location>
        <begin position="1"/>
        <end position="16"/>
    </location>
</feature>
<feature type="transmembrane region" description="Helical" evidence="8">
    <location>
        <begin position="157"/>
        <end position="182"/>
    </location>
</feature>
<evidence type="ECO:0000313" key="12">
    <source>
        <dbReference type="Proteomes" id="UP000600449"/>
    </source>
</evidence>
<feature type="transmembrane region" description="Helical" evidence="8">
    <location>
        <begin position="268"/>
        <end position="290"/>
    </location>
</feature>
<keyword evidence="6 8" id="KW-1133">Transmembrane helix</keyword>
<dbReference type="Proteomes" id="UP000600449">
    <property type="component" value="Unassembled WGS sequence"/>
</dbReference>